<dbReference type="EMBL" id="BMXG01000010">
    <property type="protein sequence ID" value="GHC02092.1"/>
    <property type="molecule type" value="Genomic_DNA"/>
</dbReference>
<reference evidence="1" key="1">
    <citation type="journal article" date="2014" name="Int. J. Syst. Evol. Microbiol.">
        <title>Complete genome sequence of Corynebacterium casei LMG S-19264T (=DSM 44701T), isolated from a smear-ripened cheese.</title>
        <authorList>
            <consortium name="US DOE Joint Genome Institute (JGI-PGF)"/>
            <person name="Walter F."/>
            <person name="Albersmeier A."/>
            <person name="Kalinowski J."/>
            <person name="Ruckert C."/>
        </authorList>
    </citation>
    <scope>NUCLEOTIDE SEQUENCE</scope>
    <source>
        <strain evidence="1">KCTC 12870</strain>
    </source>
</reference>
<dbReference type="RefSeq" id="WP_189514325.1">
    <property type="nucleotide sequence ID" value="NZ_BMXG01000010.1"/>
</dbReference>
<evidence type="ECO:0000313" key="2">
    <source>
        <dbReference type="Proteomes" id="UP000642829"/>
    </source>
</evidence>
<accession>A0A8J3GEX9</accession>
<dbReference type="AlphaFoldDB" id="A0A8J3GEX9"/>
<organism evidence="1 2">
    <name type="scientific">Cerasicoccus arenae</name>
    <dbReference type="NCBI Taxonomy" id="424488"/>
    <lineage>
        <taxon>Bacteria</taxon>
        <taxon>Pseudomonadati</taxon>
        <taxon>Verrucomicrobiota</taxon>
        <taxon>Opitutia</taxon>
        <taxon>Puniceicoccales</taxon>
        <taxon>Cerasicoccaceae</taxon>
        <taxon>Cerasicoccus</taxon>
    </lineage>
</organism>
<name>A0A8J3GEX9_9BACT</name>
<sequence length="114" mass="12034">MPRITDKATTDTIADTEVIPFDGSGGLKARTFAQVKAEIGIIAALAVTNEAQLTAYVTAGIPRPAILVTRIADNASLWLIRDEVGSESTDYSAGKVKPTDYDGSTNAAMIEAYL</sequence>
<keyword evidence="2" id="KW-1185">Reference proteome</keyword>
<gene>
    <name evidence="1" type="ORF">GCM10007047_18260</name>
</gene>
<evidence type="ECO:0000313" key="1">
    <source>
        <dbReference type="EMBL" id="GHC02092.1"/>
    </source>
</evidence>
<comment type="caution">
    <text evidence="1">The sequence shown here is derived from an EMBL/GenBank/DDBJ whole genome shotgun (WGS) entry which is preliminary data.</text>
</comment>
<proteinExistence type="predicted"/>
<reference evidence="1" key="2">
    <citation type="submission" date="2020-09" db="EMBL/GenBank/DDBJ databases">
        <authorList>
            <person name="Sun Q."/>
            <person name="Kim S."/>
        </authorList>
    </citation>
    <scope>NUCLEOTIDE SEQUENCE</scope>
    <source>
        <strain evidence="1">KCTC 12870</strain>
    </source>
</reference>
<dbReference type="Proteomes" id="UP000642829">
    <property type="component" value="Unassembled WGS sequence"/>
</dbReference>
<protein>
    <submittedName>
        <fullName evidence="1">Uncharacterized protein</fullName>
    </submittedName>
</protein>